<keyword evidence="15" id="KW-1185">Reference proteome</keyword>
<sequence length="714" mass="80810">MVKNIKYDKKKRLKGKKKVPGKGGSKETLTQREDSEIEKLKSQYEAFNPHEVTTFREMPLSGKTQNGLKSCGYKVPTEIQKHSIAHALLGKDVLGAAITGSGKTLAFLVPILEILYVRKWTRLDGVGAVVITPTRELAYQIFETLKKIGGSHDFSAGLIIGGKNLKFERMRMDQCNIIICTPGRLLQHMDETPLFNCDSMQILILDEADRCLDMGFEVTMNAIIENFPKERQTLLFSATQTRSVKDLARLSLVDPIYVAPHEQQATIKTTPDTLTHSYVVCELKDKITMLWSFIKHHKKSKIIVFLATCKQVKYVFEIFSKLRPGISLLALYGTLSQDRRVAVYNDFMQKNTVILFATDIASRGLDFPSVNWVVQLDCPEDAVAYIHRAGRTARFNASGENLLVVTPSEEEGILEELKTRNISVERISIDDKFMFSPHAKIDIFLTKHQDLKESAQRAFLAYIKNIVLMKNKSIFKVDSLDIDGFARSLGLITTPRVRFLDRYRKRMGLPKPEASSSKELDFGLNVSDDEEFAVTAKPVELPDEAAPVEPLPKPKPKIISKASAAKMALKGKVAVNTKIKFDENDEDSAGAADDFEYDPVKARERMREEDKYDAERYREIIKTKKKTRKEKLKKRQKAEEEQEEQDDFGTSDEEPDLSWLPDPGQVYGGEESHEENSESEPEEPVRKKQKKSKKSVEEVSLTEAESMALQLIGD</sequence>
<dbReference type="PROSITE" id="PS51195">
    <property type="entry name" value="Q_MOTIF"/>
    <property type="match status" value="1"/>
</dbReference>
<feature type="domain" description="Helicase ATP-binding" evidence="10">
    <location>
        <begin position="84"/>
        <end position="258"/>
    </location>
</feature>
<evidence type="ECO:0000313" key="15">
    <source>
        <dbReference type="Proteomes" id="UP000092461"/>
    </source>
</evidence>
<dbReference type="SUPFAM" id="SSF52540">
    <property type="entry name" value="P-loop containing nucleoside triphosphate hydrolases"/>
    <property type="match status" value="1"/>
</dbReference>
<dbReference type="InterPro" id="IPR000629">
    <property type="entry name" value="RNA-helicase_DEAD-box_CS"/>
</dbReference>
<evidence type="ECO:0000256" key="6">
    <source>
        <dbReference type="PROSITE-ProRule" id="PRU00552"/>
    </source>
</evidence>
<evidence type="ECO:0000259" key="12">
    <source>
        <dbReference type="PROSITE" id="PS51195"/>
    </source>
</evidence>
<dbReference type="Gene3D" id="3.40.50.300">
    <property type="entry name" value="P-loop containing nucleotide triphosphate hydrolases"/>
    <property type="match status" value="2"/>
</dbReference>
<dbReference type="SMART" id="SM00487">
    <property type="entry name" value="DEXDc"/>
    <property type="match status" value="1"/>
</dbReference>
<dbReference type="GO" id="GO:0005524">
    <property type="term" value="F:ATP binding"/>
    <property type="evidence" value="ECO:0007669"/>
    <property type="project" value="UniProtKB-UniRule"/>
</dbReference>
<dbReference type="Pfam" id="PF00271">
    <property type="entry name" value="Helicase_C"/>
    <property type="match status" value="1"/>
</dbReference>
<dbReference type="GO" id="GO:0003724">
    <property type="term" value="F:RNA helicase activity"/>
    <property type="evidence" value="ECO:0007669"/>
    <property type="project" value="UniProtKB-EC"/>
</dbReference>
<dbReference type="EMBL" id="AJWK01025898">
    <property type="status" value="NOT_ANNOTATED_CDS"/>
    <property type="molecule type" value="Genomic_DNA"/>
</dbReference>
<comment type="function">
    <text evidence="8">RNA helicase.</text>
</comment>
<dbReference type="Pfam" id="PF00270">
    <property type="entry name" value="DEAD"/>
    <property type="match status" value="1"/>
</dbReference>
<comment type="domain">
    <text evidence="8">The Q motif is unique to and characteristic of the DEAD box family of RNA helicases and controls ATP binding and hydrolysis.</text>
</comment>
<keyword evidence="4 7" id="KW-0067">ATP-binding</keyword>
<evidence type="ECO:0000256" key="2">
    <source>
        <dbReference type="ARBA" id="ARBA00022801"/>
    </source>
</evidence>
<comment type="similarity">
    <text evidence="7">Belongs to the DEAD box helicase family.</text>
</comment>
<dbReference type="PROSITE" id="PS51194">
    <property type="entry name" value="HELICASE_CTER"/>
    <property type="match status" value="1"/>
</dbReference>
<reference evidence="15" key="1">
    <citation type="submission" date="2012-05" db="EMBL/GenBank/DDBJ databases">
        <title>Whole Genome Assembly of Lutzomyia longipalpis.</title>
        <authorList>
            <person name="Richards S."/>
            <person name="Qu C."/>
            <person name="Dillon R."/>
            <person name="Worley K."/>
            <person name="Scherer S."/>
            <person name="Batterton M."/>
            <person name="Taylor A."/>
            <person name="Hawes A."/>
            <person name="Hernandez B."/>
            <person name="Kovar C."/>
            <person name="Mandapat C."/>
            <person name="Pham C."/>
            <person name="Qu C."/>
            <person name="Jing C."/>
            <person name="Bess C."/>
            <person name="Bandaranaike D."/>
            <person name="Ngo D."/>
            <person name="Ongeri F."/>
            <person name="Arias F."/>
            <person name="Lara F."/>
            <person name="Weissenberger G."/>
            <person name="Kamau G."/>
            <person name="Han H."/>
            <person name="Shen H."/>
            <person name="Dinh H."/>
            <person name="Khalil I."/>
            <person name="Jones J."/>
            <person name="Shafer J."/>
            <person name="Jayaseelan J."/>
            <person name="Quiroz J."/>
            <person name="Blankenburg K."/>
            <person name="Nguyen L."/>
            <person name="Jackson L."/>
            <person name="Francisco L."/>
            <person name="Tang L.-Y."/>
            <person name="Pu L.-L."/>
            <person name="Perales L."/>
            <person name="Lorensuhewa L."/>
            <person name="Munidasa M."/>
            <person name="Coyle M."/>
            <person name="Taylor M."/>
            <person name="Puazo M."/>
            <person name="Firestine M."/>
            <person name="Scheel M."/>
            <person name="Javaid M."/>
            <person name="Wang M."/>
            <person name="Li M."/>
            <person name="Tabassum N."/>
            <person name="Saada N."/>
            <person name="Osuji N."/>
            <person name="Aqrawi P."/>
            <person name="Fu Q."/>
            <person name="Thornton R."/>
            <person name="Raj R."/>
            <person name="Goodspeed R."/>
            <person name="Mata R."/>
            <person name="Najjar R."/>
            <person name="Gubbala S."/>
            <person name="Lee S."/>
            <person name="Denson S."/>
            <person name="Patil S."/>
            <person name="Macmil S."/>
            <person name="Qi S."/>
            <person name="Matskevitch T."/>
            <person name="Palculict T."/>
            <person name="Mathew T."/>
            <person name="Vee V."/>
            <person name="Velamala V."/>
            <person name="Korchina V."/>
            <person name="Cai W."/>
            <person name="Liu W."/>
            <person name="Dai W."/>
            <person name="Zou X."/>
            <person name="Zhu Y."/>
            <person name="Zhang Y."/>
            <person name="Wu Y.-Q."/>
            <person name="Xin Y."/>
            <person name="Nazarath L."/>
            <person name="Kovar C."/>
            <person name="Han Y."/>
            <person name="Muzny D."/>
            <person name="Gibbs R."/>
        </authorList>
    </citation>
    <scope>NUCLEOTIDE SEQUENCE [LARGE SCALE GENOMIC DNA]</scope>
    <source>
        <strain evidence="15">Jacobina</strain>
    </source>
</reference>
<evidence type="ECO:0000256" key="5">
    <source>
        <dbReference type="ARBA" id="ARBA00022884"/>
    </source>
</evidence>
<dbReference type="InterPro" id="IPR025313">
    <property type="entry name" value="SPB4-like_CTE"/>
</dbReference>
<evidence type="ECO:0000313" key="14">
    <source>
        <dbReference type="EnsemblMetazoa" id="LLOJ007775-PA"/>
    </source>
</evidence>
<dbReference type="PANTHER" id="PTHR24031">
    <property type="entry name" value="RNA HELICASE"/>
    <property type="match status" value="1"/>
</dbReference>
<dbReference type="InterPro" id="IPR001650">
    <property type="entry name" value="Helicase_C-like"/>
</dbReference>
<dbReference type="EnsemblMetazoa" id="LLOJ007775-RA">
    <property type="protein sequence ID" value="LLOJ007775-PA"/>
    <property type="gene ID" value="LLOJ007775"/>
</dbReference>
<accession>A0A1B0CSC6</accession>
<feature type="compositionally biased region" description="Acidic residues" evidence="9">
    <location>
        <begin position="640"/>
        <end position="656"/>
    </location>
</feature>
<evidence type="ECO:0000259" key="11">
    <source>
        <dbReference type="PROSITE" id="PS51194"/>
    </source>
</evidence>
<feature type="compositionally biased region" description="Basic and acidic residues" evidence="9">
    <location>
        <begin position="598"/>
        <end position="622"/>
    </location>
</feature>
<dbReference type="PROSITE" id="PS00039">
    <property type="entry name" value="DEAD_ATP_HELICASE"/>
    <property type="match status" value="1"/>
</dbReference>
<dbReference type="CDD" id="cd18787">
    <property type="entry name" value="SF2_C_DEAD"/>
    <property type="match status" value="1"/>
</dbReference>
<feature type="compositionally biased region" description="Basic residues" evidence="9">
    <location>
        <begin position="8"/>
        <end position="20"/>
    </location>
</feature>
<dbReference type="VEuPathDB" id="VectorBase:LLOJ007775"/>
<dbReference type="GO" id="GO:0003723">
    <property type="term" value="F:RNA binding"/>
    <property type="evidence" value="ECO:0007669"/>
    <property type="project" value="UniProtKB-UniRule"/>
</dbReference>
<feature type="compositionally biased region" description="Acidic residues" evidence="9">
    <location>
        <begin position="585"/>
        <end position="597"/>
    </location>
</feature>
<evidence type="ECO:0000259" key="10">
    <source>
        <dbReference type="PROSITE" id="PS51192"/>
    </source>
</evidence>
<organism evidence="14 15">
    <name type="scientific">Lutzomyia longipalpis</name>
    <name type="common">Sand fly</name>
    <dbReference type="NCBI Taxonomy" id="7200"/>
    <lineage>
        <taxon>Eukaryota</taxon>
        <taxon>Metazoa</taxon>
        <taxon>Ecdysozoa</taxon>
        <taxon>Arthropoda</taxon>
        <taxon>Hexapoda</taxon>
        <taxon>Insecta</taxon>
        <taxon>Pterygota</taxon>
        <taxon>Neoptera</taxon>
        <taxon>Endopterygota</taxon>
        <taxon>Diptera</taxon>
        <taxon>Nematocera</taxon>
        <taxon>Psychodoidea</taxon>
        <taxon>Psychodidae</taxon>
        <taxon>Lutzomyia</taxon>
        <taxon>Lutzomyia</taxon>
    </lineage>
</organism>
<evidence type="ECO:0000256" key="4">
    <source>
        <dbReference type="ARBA" id="ARBA00022840"/>
    </source>
</evidence>
<keyword evidence="2 7" id="KW-0378">Hydrolase</keyword>
<protein>
    <recommendedName>
        <fullName evidence="8">ATP-dependent RNA helicase</fullName>
        <ecNumber evidence="8">3.6.4.13</ecNumber>
    </recommendedName>
</protein>
<evidence type="ECO:0000256" key="1">
    <source>
        <dbReference type="ARBA" id="ARBA00022741"/>
    </source>
</evidence>
<name>A0A1B0CSC6_LUTLO</name>
<dbReference type="GO" id="GO:0010468">
    <property type="term" value="P:regulation of gene expression"/>
    <property type="evidence" value="ECO:0007669"/>
    <property type="project" value="UniProtKB-ARBA"/>
</dbReference>
<feature type="domain" description="Helicase C-terminal" evidence="11">
    <location>
        <begin position="282"/>
        <end position="435"/>
    </location>
</feature>
<feature type="short sequence motif" description="Q motif" evidence="6">
    <location>
        <begin position="53"/>
        <end position="81"/>
    </location>
</feature>
<dbReference type="Proteomes" id="UP000092461">
    <property type="component" value="Unassembled WGS sequence"/>
</dbReference>
<dbReference type="PROSITE" id="PS51192">
    <property type="entry name" value="HELICASE_ATP_BIND_1"/>
    <property type="match status" value="1"/>
</dbReference>
<dbReference type="SMART" id="SM01178">
    <property type="entry name" value="DUF4217"/>
    <property type="match status" value="1"/>
</dbReference>
<feature type="domain" description="DEAD-box RNA helicase Q" evidence="12">
    <location>
        <begin position="53"/>
        <end position="81"/>
    </location>
</feature>
<keyword evidence="5 8" id="KW-0694">RNA-binding</keyword>
<keyword evidence="3 7" id="KW-0347">Helicase</keyword>
<dbReference type="EC" id="3.6.4.13" evidence="8"/>
<evidence type="ECO:0000256" key="9">
    <source>
        <dbReference type="SAM" id="MobiDB-lite"/>
    </source>
</evidence>
<dbReference type="InterPro" id="IPR011545">
    <property type="entry name" value="DEAD/DEAH_box_helicase_dom"/>
</dbReference>
<feature type="region of interest" description="Disordered" evidence="9">
    <location>
        <begin position="585"/>
        <end position="714"/>
    </location>
</feature>
<dbReference type="GO" id="GO:0016787">
    <property type="term" value="F:hydrolase activity"/>
    <property type="evidence" value="ECO:0007669"/>
    <property type="project" value="UniProtKB-KW"/>
</dbReference>
<dbReference type="VEuPathDB" id="VectorBase:LLONM1_006690"/>
<dbReference type="EMBL" id="GITU01000888">
    <property type="protein sequence ID" value="MBC1169591.1"/>
    <property type="molecule type" value="Transcribed_RNA"/>
</dbReference>
<feature type="compositionally biased region" description="Basic residues" evidence="9">
    <location>
        <begin position="623"/>
        <end position="636"/>
    </location>
</feature>
<dbReference type="Pfam" id="PF13959">
    <property type="entry name" value="CTE_SPB4"/>
    <property type="match status" value="1"/>
</dbReference>
<dbReference type="InterPro" id="IPR027417">
    <property type="entry name" value="P-loop_NTPase"/>
</dbReference>
<keyword evidence="1 7" id="KW-0547">Nucleotide-binding</keyword>
<feature type="region of interest" description="Disordered" evidence="9">
    <location>
        <begin position="1"/>
        <end position="34"/>
    </location>
</feature>
<dbReference type="AlphaFoldDB" id="A0A1B0CSC6"/>
<comment type="catalytic activity">
    <reaction evidence="8">
        <text>ATP + H2O = ADP + phosphate + H(+)</text>
        <dbReference type="Rhea" id="RHEA:13065"/>
        <dbReference type="ChEBI" id="CHEBI:15377"/>
        <dbReference type="ChEBI" id="CHEBI:15378"/>
        <dbReference type="ChEBI" id="CHEBI:30616"/>
        <dbReference type="ChEBI" id="CHEBI:43474"/>
        <dbReference type="ChEBI" id="CHEBI:456216"/>
        <dbReference type="EC" id="3.6.4.13"/>
    </reaction>
</comment>
<dbReference type="InterPro" id="IPR014014">
    <property type="entry name" value="RNA_helicase_DEAD_Q_motif"/>
</dbReference>
<reference evidence="13" key="2">
    <citation type="journal article" date="2020" name="BMC">
        <title>Leishmania infection induces a limited differential gene expression in the sand fly midgut.</title>
        <authorList>
            <person name="Coutinho-Abreu I.V."/>
            <person name="Serafim T.D."/>
            <person name="Meneses C."/>
            <person name="Kamhawi S."/>
            <person name="Oliveira F."/>
            <person name="Valenzuela J.G."/>
        </authorList>
    </citation>
    <scope>NUCLEOTIDE SEQUENCE</scope>
    <source>
        <strain evidence="13">Jacobina</strain>
        <tissue evidence="13">Midgut</tissue>
    </source>
</reference>
<proteinExistence type="inferred from homology"/>
<evidence type="ECO:0000313" key="13">
    <source>
        <dbReference type="EMBL" id="MBC1169591.1"/>
    </source>
</evidence>
<evidence type="ECO:0000256" key="3">
    <source>
        <dbReference type="ARBA" id="ARBA00022806"/>
    </source>
</evidence>
<evidence type="ECO:0000256" key="8">
    <source>
        <dbReference type="RuleBase" id="RU365068"/>
    </source>
</evidence>
<reference evidence="14" key="3">
    <citation type="submission" date="2020-05" db="UniProtKB">
        <authorList>
            <consortium name="EnsemblMetazoa"/>
        </authorList>
    </citation>
    <scope>IDENTIFICATION</scope>
    <source>
        <strain evidence="14">Jacobina</strain>
    </source>
</reference>
<dbReference type="InterPro" id="IPR014001">
    <property type="entry name" value="Helicase_ATP-bd"/>
</dbReference>
<dbReference type="SMART" id="SM00490">
    <property type="entry name" value="HELICc"/>
    <property type="match status" value="1"/>
</dbReference>
<evidence type="ECO:0000256" key="7">
    <source>
        <dbReference type="RuleBase" id="RU000492"/>
    </source>
</evidence>
<dbReference type="CDD" id="cd17941">
    <property type="entry name" value="DEADc_DDX10"/>
    <property type="match status" value="1"/>
</dbReference>